<accession>A0ABT4QWD7</accession>
<organism evidence="2 3">
    <name type="scientific">Mesorhizobium qingshengii</name>
    <dbReference type="NCBI Taxonomy" id="1165689"/>
    <lineage>
        <taxon>Bacteria</taxon>
        <taxon>Pseudomonadati</taxon>
        <taxon>Pseudomonadota</taxon>
        <taxon>Alphaproteobacteria</taxon>
        <taxon>Hyphomicrobiales</taxon>
        <taxon>Phyllobacteriaceae</taxon>
        <taxon>Mesorhizobium</taxon>
    </lineage>
</organism>
<dbReference type="RefSeq" id="WP_269906302.1">
    <property type="nucleotide sequence ID" value="NZ_JAPFQA010000007.1"/>
</dbReference>
<feature type="compositionally biased region" description="Basic and acidic residues" evidence="1">
    <location>
        <begin position="58"/>
        <end position="77"/>
    </location>
</feature>
<dbReference type="Proteomes" id="UP001152178">
    <property type="component" value="Unassembled WGS sequence"/>
</dbReference>
<keyword evidence="3" id="KW-1185">Reference proteome</keyword>
<sequence>MQTDIHESGIVITVLLYFLLEIVGLGRQALDDFLLIGDQSGRALAERLRHRVKRRRRRNDERQNQNEAKQSQKHDLSATHGRKKQSKSLSLIKTAISWGKPSHRVVAKGVGQSKGDGAILALRMRPAL</sequence>
<evidence type="ECO:0000256" key="1">
    <source>
        <dbReference type="SAM" id="MobiDB-lite"/>
    </source>
</evidence>
<proteinExistence type="predicted"/>
<feature type="region of interest" description="Disordered" evidence="1">
    <location>
        <begin position="49"/>
        <end position="88"/>
    </location>
</feature>
<reference evidence="2" key="1">
    <citation type="submission" date="2022-11" db="EMBL/GenBank/DDBJ databases">
        <authorList>
            <person name="Coimbra C."/>
        </authorList>
    </citation>
    <scope>NUCLEOTIDE SEQUENCE</scope>
    <source>
        <strain evidence="2">Jales19</strain>
    </source>
</reference>
<evidence type="ECO:0000313" key="3">
    <source>
        <dbReference type="Proteomes" id="UP001152178"/>
    </source>
</evidence>
<protein>
    <submittedName>
        <fullName evidence="2">Uncharacterized protein</fullName>
    </submittedName>
</protein>
<comment type="caution">
    <text evidence="2">The sequence shown here is derived from an EMBL/GenBank/DDBJ whole genome shotgun (WGS) entry which is preliminary data.</text>
</comment>
<dbReference type="EMBL" id="JAPFQA010000007">
    <property type="protein sequence ID" value="MCZ8545909.1"/>
    <property type="molecule type" value="Genomic_DNA"/>
</dbReference>
<name>A0ABT4QWD7_9HYPH</name>
<evidence type="ECO:0000313" key="2">
    <source>
        <dbReference type="EMBL" id="MCZ8545909.1"/>
    </source>
</evidence>
<gene>
    <name evidence="2" type="ORF">OOJ09_17100</name>
</gene>